<feature type="region of interest" description="Disordered" evidence="1">
    <location>
        <begin position="304"/>
        <end position="355"/>
    </location>
</feature>
<gene>
    <name evidence="2" type="primary">Contig2408.g2588</name>
    <name evidence="2" type="ORF">STYLEM_5139</name>
</gene>
<keyword evidence="3" id="KW-1185">Reference proteome</keyword>
<name>A0A078A1K3_STYLE</name>
<evidence type="ECO:0000313" key="2">
    <source>
        <dbReference type="EMBL" id="CDW76141.1"/>
    </source>
</evidence>
<proteinExistence type="predicted"/>
<reference evidence="2 3" key="1">
    <citation type="submission" date="2014-06" db="EMBL/GenBank/DDBJ databases">
        <authorList>
            <person name="Swart Estienne"/>
        </authorList>
    </citation>
    <scope>NUCLEOTIDE SEQUENCE [LARGE SCALE GENOMIC DNA]</scope>
    <source>
        <strain evidence="2 3">130c</strain>
    </source>
</reference>
<feature type="compositionally biased region" description="Basic residues" evidence="1">
    <location>
        <begin position="323"/>
        <end position="336"/>
    </location>
</feature>
<sequence>MSRRPSKTGQYKVNNTKKVAKVVAINVSPIQIDHTPEDVQKRSMIGAEYIAKQGRNKNDQAQIGISDFNSTDTSKGALLRDSLNTRGSKSCAQSPTREQDKLNNASEVLSDYANRKRMIDRYNLAGSNLENTEENGFAQYQVGIRDSQSDICADLQQVEDYQKFYQTNIFEDDLRRSKSYDKHDIEVEFIESGQYSINQEKGRPSGPQYNLLQGGGVRVQKLGSPVKLFSPAKGKGNFMRSNSLYKLQRVQQVYNNSGKPTKPVAIHLKLKKNQKPSKYLKTDTNATNVINFYSSNKKRSMIENNTKPSCLTSQGDEVDSQNKKVKSQKNSFKGKTKAMTTGYKTSEGTERTEQS</sequence>
<dbReference type="Proteomes" id="UP000039865">
    <property type="component" value="Unassembled WGS sequence"/>
</dbReference>
<accession>A0A078A1K3</accession>
<feature type="compositionally biased region" description="Polar residues" evidence="1">
    <location>
        <begin position="304"/>
        <end position="315"/>
    </location>
</feature>
<dbReference type="EMBL" id="CCKQ01004994">
    <property type="protein sequence ID" value="CDW76141.1"/>
    <property type="molecule type" value="Genomic_DNA"/>
</dbReference>
<protein>
    <submittedName>
        <fullName evidence="2">Uncharacterized protein</fullName>
    </submittedName>
</protein>
<evidence type="ECO:0000313" key="3">
    <source>
        <dbReference type="Proteomes" id="UP000039865"/>
    </source>
</evidence>
<dbReference type="InParanoid" id="A0A078A1K3"/>
<evidence type="ECO:0000256" key="1">
    <source>
        <dbReference type="SAM" id="MobiDB-lite"/>
    </source>
</evidence>
<organism evidence="2 3">
    <name type="scientific">Stylonychia lemnae</name>
    <name type="common">Ciliate</name>
    <dbReference type="NCBI Taxonomy" id="5949"/>
    <lineage>
        <taxon>Eukaryota</taxon>
        <taxon>Sar</taxon>
        <taxon>Alveolata</taxon>
        <taxon>Ciliophora</taxon>
        <taxon>Intramacronucleata</taxon>
        <taxon>Spirotrichea</taxon>
        <taxon>Stichotrichia</taxon>
        <taxon>Sporadotrichida</taxon>
        <taxon>Oxytrichidae</taxon>
        <taxon>Stylonychinae</taxon>
        <taxon>Stylonychia</taxon>
    </lineage>
</organism>
<dbReference type="AlphaFoldDB" id="A0A078A1K3"/>